<keyword evidence="8" id="KW-1185">Reference proteome</keyword>
<dbReference type="AlphaFoldDB" id="A0A4R6RGB4"/>
<dbReference type="SUPFAM" id="SSF46785">
    <property type="entry name" value="Winged helix' DNA-binding domain"/>
    <property type="match status" value="1"/>
</dbReference>
<reference evidence="7 8" key="1">
    <citation type="submission" date="2019-03" db="EMBL/GenBank/DDBJ databases">
        <title>Genomic Encyclopedia of Type Strains, Phase IV (KMG-IV): sequencing the most valuable type-strain genomes for metagenomic binning, comparative biology and taxonomic classification.</title>
        <authorList>
            <person name="Goeker M."/>
        </authorList>
    </citation>
    <scope>NUCLEOTIDE SEQUENCE [LARGE SCALE GENOMIC DNA]</scope>
    <source>
        <strain evidence="7 8">DSM 102969</strain>
    </source>
</reference>
<dbReference type="GO" id="GO:0005737">
    <property type="term" value="C:cytoplasm"/>
    <property type="evidence" value="ECO:0007669"/>
    <property type="project" value="UniProtKB-SubCell"/>
</dbReference>
<evidence type="ECO:0000313" key="8">
    <source>
        <dbReference type="Proteomes" id="UP000294547"/>
    </source>
</evidence>
<dbReference type="InterPro" id="IPR036388">
    <property type="entry name" value="WH-like_DNA-bd_sf"/>
</dbReference>
<protein>
    <submittedName>
        <fullName evidence="7">MarR family transcriptional regulator</fullName>
    </submittedName>
</protein>
<keyword evidence="4" id="KW-0238">DNA-binding</keyword>
<sequence>MTTPPDRLHLDRQLCFAVYAAGHAITRAYKPMLDALGITYPQYLVLLVLWEDDDLTVKAIGERLMLDSGTLTPLLKRMEAGGLLARRRDAADERQVRVGLTETGRALRERVLSTDNPLVCRGGRTPAELAALKDDLVRLREALDGTAPTGGDGGPV</sequence>
<keyword evidence="3" id="KW-0805">Transcription regulation</keyword>
<comment type="caution">
    <text evidence="7">The sequence shown here is derived from an EMBL/GenBank/DDBJ whole genome shotgun (WGS) entry which is preliminary data.</text>
</comment>
<feature type="domain" description="HTH marR-type" evidence="6">
    <location>
        <begin position="11"/>
        <end position="141"/>
    </location>
</feature>
<dbReference type="PRINTS" id="PR00598">
    <property type="entry name" value="HTHMARR"/>
</dbReference>
<evidence type="ECO:0000259" key="6">
    <source>
        <dbReference type="PROSITE" id="PS50995"/>
    </source>
</evidence>
<dbReference type="SMART" id="SM00347">
    <property type="entry name" value="HTH_MARR"/>
    <property type="match status" value="1"/>
</dbReference>
<proteinExistence type="predicted"/>
<dbReference type="OrthoDB" id="9806864at2"/>
<organism evidence="7 8">
    <name type="scientific">Oharaeibacter diazotrophicus</name>
    <dbReference type="NCBI Taxonomy" id="1920512"/>
    <lineage>
        <taxon>Bacteria</taxon>
        <taxon>Pseudomonadati</taxon>
        <taxon>Pseudomonadota</taxon>
        <taxon>Alphaproteobacteria</taxon>
        <taxon>Hyphomicrobiales</taxon>
        <taxon>Pleomorphomonadaceae</taxon>
        <taxon>Oharaeibacter</taxon>
    </lineage>
</organism>
<comment type="subcellular location">
    <subcellularLocation>
        <location evidence="1">Cytoplasm</location>
    </subcellularLocation>
</comment>
<gene>
    <name evidence="7" type="ORF">EDD54_2154</name>
</gene>
<dbReference type="Pfam" id="PF22381">
    <property type="entry name" value="Staph_reg_Sar_Rot"/>
    <property type="match status" value="1"/>
</dbReference>
<keyword evidence="5" id="KW-0804">Transcription</keyword>
<evidence type="ECO:0000256" key="5">
    <source>
        <dbReference type="ARBA" id="ARBA00023163"/>
    </source>
</evidence>
<dbReference type="GO" id="GO:0006950">
    <property type="term" value="P:response to stress"/>
    <property type="evidence" value="ECO:0007669"/>
    <property type="project" value="TreeGrafter"/>
</dbReference>
<evidence type="ECO:0000256" key="1">
    <source>
        <dbReference type="ARBA" id="ARBA00004496"/>
    </source>
</evidence>
<dbReference type="InterPro" id="IPR036390">
    <property type="entry name" value="WH_DNA-bd_sf"/>
</dbReference>
<dbReference type="Gene3D" id="1.10.10.10">
    <property type="entry name" value="Winged helix-like DNA-binding domain superfamily/Winged helix DNA-binding domain"/>
    <property type="match status" value="1"/>
</dbReference>
<dbReference type="InterPro" id="IPR055166">
    <property type="entry name" value="Transc_reg_Sar_Rot_HTH"/>
</dbReference>
<dbReference type="PROSITE" id="PS50995">
    <property type="entry name" value="HTH_MARR_2"/>
    <property type="match status" value="1"/>
</dbReference>
<dbReference type="InterPro" id="IPR000835">
    <property type="entry name" value="HTH_MarR-typ"/>
</dbReference>
<dbReference type="GO" id="GO:0003700">
    <property type="term" value="F:DNA-binding transcription factor activity"/>
    <property type="evidence" value="ECO:0007669"/>
    <property type="project" value="InterPro"/>
</dbReference>
<dbReference type="InterPro" id="IPR039422">
    <property type="entry name" value="MarR/SlyA-like"/>
</dbReference>
<dbReference type="FunFam" id="1.10.10.10:FF:000163">
    <property type="entry name" value="MarR family transcriptional regulator"/>
    <property type="match status" value="1"/>
</dbReference>
<name>A0A4R6RGB4_9HYPH</name>
<dbReference type="RefSeq" id="WP_126541161.1">
    <property type="nucleotide sequence ID" value="NZ_BSPM01000004.1"/>
</dbReference>
<dbReference type="GO" id="GO:0003677">
    <property type="term" value="F:DNA binding"/>
    <property type="evidence" value="ECO:0007669"/>
    <property type="project" value="UniProtKB-KW"/>
</dbReference>
<dbReference type="PANTHER" id="PTHR33164:SF5">
    <property type="entry name" value="ORGANIC HYDROPEROXIDE RESISTANCE TRANSCRIPTIONAL REGULATOR"/>
    <property type="match status" value="1"/>
</dbReference>
<accession>A0A4R6RGB4</accession>
<dbReference type="EMBL" id="SNXY01000007">
    <property type="protein sequence ID" value="TDP85302.1"/>
    <property type="molecule type" value="Genomic_DNA"/>
</dbReference>
<evidence type="ECO:0000256" key="4">
    <source>
        <dbReference type="ARBA" id="ARBA00023125"/>
    </source>
</evidence>
<keyword evidence="2" id="KW-0963">Cytoplasm</keyword>
<evidence type="ECO:0000256" key="3">
    <source>
        <dbReference type="ARBA" id="ARBA00023015"/>
    </source>
</evidence>
<evidence type="ECO:0000256" key="2">
    <source>
        <dbReference type="ARBA" id="ARBA00022490"/>
    </source>
</evidence>
<dbReference type="Proteomes" id="UP000294547">
    <property type="component" value="Unassembled WGS sequence"/>
</dbReference>
<dbReference type="PANTHER" id="PTHR33164">
    <property type="entry name" value="TRANSCRIPTIONAL REGULATOR, MARR FAMILY"/>
    <property type="match status" value="1"/>
</dbReference>
<evidence type="ECO:0000313" key="7">
    <source>
        <dbReference type="EMBL" id="TDP85302.1"/>
    </source>
</evidence>